<feature type="chain" id="PRO_5008600456" description="Carbonic anhydrase" evidence="3">
    <location>
        <begin position="26"/>
        <end position="253"/>
    </location>
</feature>
<keyword evidence="2" id="KW-0479">Metal-binding</keyword>
<keyword evidence="3" id="KW-0732">Signal</keyword>
<dbReference type="GO" id="GO:0004089">
    <property type="term" value="F:carbonate dehydratase activity"/>
    <property type="evidence" value="ECO:0007669"/>
    <property type="project" value="InterPro"/>
</dbReference>
<dbReference type="OrthoDB" id="9797527at2"/>
<feature type="signal peptide" evidence="3">
    <location>
        <begin position="1"/>
        <end position="25"/>
    </location>
</feature>
<protein>
    <recommendedName>
        <fullName evidence="6">Carbonic anhydrase</fullName>
    </recommendedName>
</protein>
<accession>A0A1B7XA60</accession>
<dbReference type="STRING" id="1560234.SP90_13280"/>
<sequence>MRKALCYALAICCILCLTIKNEARANMRDRTPESALKALQDGNKRFVANESAHPRTSYEQTIMEKELNQNFHAIATVVACSDSRMPVERIFDVGIMDTFVVRTAGNVIGVEQTGSIEYGVGVVKTPLLVILGHTNCGAVQTTIDKLYNKDEELTPSIDAIVARIKPAVLNVLNRDEELKGQSVLDASVEQNIWQGLHDLFMQSELIRDIYAAGDVQIVGGVYDLHTGAVRWLAGKHVADVYTAVQNELDKNAQ</sequence>
<comment type="caution">
    <text evidence="4">The sequence shown here is derived from an EMBL/GenBank/DDBJ whole genome shotgun (WGS) entry which is preliminary data.</text>
</comment>
<dbReference type="AlphaFoldDB" id="A0A1B7XA60"/>
<dbReference type="PANTHER" id="PTHR11002">
    <property type="entry name" value="CARBONIC ANHYDRASE"/>
    <property type="match status" value="1"/>
</dbReference>
<evidence type="ECO:0000256" key="2">
    <source>
        <dbReference type="PIRSR" id="PIRSR601765-1"/>
    </source>
</evidence>
<dbReference type="Gene3D" id="3.40.1050.10">
    <property type="entry name" value="Carbonic anhydrase"/>
    <property type="match status" value="1"/>
</dbReference>
<dbReference type="InterPro" id="IPR036874">
    <property type="entry name" value="Carbonic_anhydrase_sf"/>
</dbReference>
<dbReference type="Proteomes" id="UP000091979">
    <property type="component" value="Unassembled WGS sequence"/>
</dbReference>
<name>A0A1B7XA60_9BACT</name>
<evidence type="ECO:0000313" key="5">
    <source>
        <dbReference type="Proteomes" id="UP000091979"/>
    </source>
</evidence>
<reference evidence="4 5" key="1">
    <citation type="submission" date="2015-01" db="EMBL/GenBank/DDBJ databases">
        <title>Desulfovibrio sp. JC271 draft genome sequence.</title>
        <authorList>
            <person name="Shivani Y."/>
            <person name="Subhash Y."/>
            <person name="Sasikala C."/>
            <person name="Ramana C.V."/>
        </authorList>
    </citation>
    <scope>NUCLEOTIDE SEQUENCE [LARGE SCALE GENOMIC DNA]</scope>
    <source>
        <strain evidence="4 5">JC271</strain>
    </source>
</reference>
<feature type="binding site" evidence="2">
    <location>
        <position position="133"/>
    </location>
    <ligand>
        <name>Zn(2+)</name>
        <dbReference type="ChEBI" id="CHEBI:29105"/>
    </ligand>
</feature>
<dbReference type="PANTHER" id="PTHR11002:SF79">
    <property type="entry name" value="CARBONIC ANHYDRASE 2"/>
    <property type="match status" value="1"/>
</dbReference>
<comment type="cofactor">
    <cofactor evidence="2">
        <name>Zn(2+)</name>
        <dbReference type="ChEBI" id="CHEBI:29105"/>
    </cofactor>
    <text evidence="2">Binds 1 zinc ion per subunit.</text>
</comment>
<dbReference type="GO" id="GO:0008270">
    <property type="term" value="F:zinc ion binding"/>
    <property type="evidence" value="ECO:0007669"/>
    <property type="project" value="InterPro"/>
</dbReference>
<feature type="binding site" evidence="2">
    <location>
        <position position="80"/>
    </location>
    <ligand>
        <name>Zn(2+)</name>
        <dbReference type="ChEBI" id="CHEBI:29105"/>
    </ligand>
</feature>
<gene>
    <name evidence="4" type="ORF">SP90_13280</name>
</gene>
<evidence type="ECO:0008006" key="6">
    <source>
        <dbReference type="Google" id="ProtNLM"/>
    </source>
</evidence>
<proteinExistence type="inferred from homology"/>
<organism evidence="4 5">
    <name type="scientific">Halodesulfovibrio spirochaetisodalis</name>
    <dbReference type="NCBI Taxonomy" id="1560234"/>
    <lineage>
        <taxon>Bacteria</taxon>
        <taxon>Pseudomonadati</taxon>
        <taxon>Thermodesulfobacteriota</taxon>
        <taxon>Desulfovibrionia</taxon>
        <taxon>Desulfovibrionales</taxon>
        <taxon>Desulfovibrionaceae</taxon>
        <taxon>Halodesulfovibrio</taxon>
    </lineage>
</organism>
<dbReference type="SUPFAM" id="SSF53056">
    <property type="entry name" value="beta-carbonic anhydrase, cab"/>
    <property type="match status" value="1"/>
</dbReference>
<keyword evidence="5" id="KW-1185">Reference proteome</keyword>
<evidence type="ECO:0000256" key="1">
    <source>
        <dbReference type="ARBA" id="ARBA00006217"/>
    </source>
</evidence>
<evidence type="ECO:0000256" key="3">
    <source>
        <dbReference type="SAM" id="SignalP"/>
    </source>
</evidence>
<feature type="binding site" evidence="2">
    <location>
        <position position="82"/>
    </location>
    <ligand>
        <name>Zn(2+)</name>
        <dbReference type="ChEBI" id="CHEBI:29105"/>
    </ligand>
</feature>
<keyword evidence="2" id="KW-0862">Zinc</keyword>
<dbReference type="InterPro" id="IPR001765">
    <property type="entry name" value="Carbonic_anhydrase"/>
</dbReference>
<dbReference type="EMBL" id="JXMS01000027">
    <property type="protein sequence ID" value="OBQ46264.1"/>
    <property type="molecule type" value="Genomic_DNA"/>
</dbReference>
<dbReference type="Pfam" id="PF00484">
    <property type="entry name" value="Pro_CA"/>
    <property type="match status" value="1"/>
</dbReference>
<comment type="similarity">
    <text evidence="1">Belongs to the beta-class carbonic anhydrase family.</text>
</comment>
<evidence type="ECO:0000313" key="4">
    <source>
        <dbReference type="EMBL" id="OBQ46264.1"/>
    </source>
</evidence>
<dbReference type="PATRIC" id="fig|1560234.3.peg.1769"/>
<dbReference type="SMART" id="SM00947">
    <property type="entry name" value="Pro_CA"/>
    <property type="match status" value="1"/>
</dbReference>
<feature type="binding site" evidence="2">
    <location>
        <position position="136"/>
    </location>
    <ligand>
        <name>Zn(2+)</name>
        <dbReference type="ChEBI" id="CHEBI:29105"/>
    </ligand>
</feature>